<evidence type="ECO:0000259" key="4">
    <source>
        <dbReference type="PROSITE" id="PS50995"/>
    </source>
</evidence>
<accession>A0A2T0BB77</accession>
<dbReference type="GO" id="GO:0003677">
    <property type="term" value="F:DNA binding"/>
    <property type="evidence" value="ECO:0007669"/>
    <property type="project" value="UniProtKB-KW"/>
</dbReference>
<dbReference type="OrthoDB" id="5461037at2"/>
<proteinExistence type="predicted"/>
<dbReference type="Proteomes" id="UP000239471">
    <property type="component" value="Unassembled WGS sequence"/>
</dbReference>
<dbReference type="SMART" id="SM00347">
    <property type="entry name" value="HTH_MARR"/>
    <property type="match status" value="1"/>
</dbReference>
<keyword evidence="2" id="KW-0238">DNA-binding</keyword>
<dbReference type="InterPro" id="IPR036390">
    <property type="entry name" value="WH_DNA-bd_sf"/>
</dbReference>
<evidence type="ECO:0000256" key="1">
    <source>
        <dbReference type="ARBA" id="ARBA00023015"/>
    </source>
</evidence>
<dbReference type="RefSeq" id="WP_106060660.1">
    <property type="nucleotide sequence ID" value="NZ_PVXQ01000035.1"/>
</dbReference>
<protein>
    <submittedName>
        <fullName evidence="5">Organic hydroperoxide resistance transcriptional regulator</fullName>
    </submittedName>
</protein>
<organism evidence="5 6">
    <name type="scientific">Clostridium vincentii</name>
    <dbReference type="NCBI Taxonomy" id="52704"/>
    <lineage>
        <taxon>Bacteria</taxon>
        <taxon>Bacillati</taxon>
        <taxon>Bacillota</taxon>
        <taxon>Clostridia</taxon>
        <taxon>Eubacteriales</taxon>
        <taxon>Clostridiaceae</taxon>
        <taxon>Clostridium</taxon>
    </lineage>
</organism>
<dbReference type="Gene3D" id="1.10.10.10">
    <property type="entry name" value="Winged helix-like DNA-binding domain superfamily/Winged helix DNA-binding domain"/>
    <property type="match status" value="1"/>
</dbReference>
<dbReference type="InterPro" id="IPR000835">
    <property type="entry name" value="HTH_MarR-typ"/>
</dbReference>
<reference evidence="5 6" key="1">
    <citation type="submission" date="2018-03" db="EMBL/GenBank/DDBJ databases">
        <title>Genome sequence of Clostridium vincentii DSM 10228.</title>
        <authorList>
            <person name="Poehlein A."/>
            <person name="Daniel R."/>
        </authorList>
    </citation>
    <scope>NUCLEOTIDE SEQUENCE [LARGE SCALE GENOMIC DNA]</scope>
    <source>
        <strain evidence="5 6">DSM 10228</strain>
    </source>
</reference>
<comment type="caution">
    <text evidence="5">The sequence shown here is derived from an EMBL/GenBank/DDBJ whole genome shotgun (WGS) entry which is preliminary data.</text>
</comment>
<dbReference type="Pfam" id="PF01047">
    <property type="entry name" value="MarR"/>
    <property type="match status" value="1"/>
</dbReference>
<keyword evidence="6" id="KW-1185">Reference proteome</keyword>
<keyword evidence="1" id="KW-0805">Transcription regulation</keyword>
<dbReference type="GO" id="GO:0003700">
    <property type="term" value="F:DNA-binding transcription factor activity"/>
    <property type="evidence" value="ECO:0007669"/>
    <property type="project" value="InterPro"/>
</dbReference>
<evidence type="ECO:0000313" key="6">
    <source>
        <dbReference type="Proteomes" id="UP000239471"/>
    </source>
</evidence>
<evidence type="ECO:0000256" key="2">
    <source>
        <dbReference type="ARBA" id="ARBA00023125"/>
    </source>
</evidence>
<dbReference type="PANTHER" id="PTHR42756">
    <property type="entry name" value="TRANSCRIPTIONAL REGULATOR, MARR"/>
    <property type="match status" value="1"/>
</dbReference>
<dbReference type="PRINTS" id="PR00598">
    <property type="entry name" value="HTHMARR"/>
</dbReference>
<dbReference type="PROSITE" id="PS50995">
    <property type="entry name" value="HTH_MARR_2"/>
    <property type="match status" value="1"/>
</dbReference>
<name>A0A2T0BB77_9CLOT</name>
<dbReference type="AlphaFoldDB" id="A0A2T0BB77"/>
<keyword evidence="3" id="KW-0804">Transcription</keyword>
<sequence>MERKNKVLNDLLVKLFNDILEIEENTLKNGNLSDLSVTELHTIVAIGMYQERTMSEVAQDLKITVGTLTTAINKLIKKGYVERKRIEEDRRVVLVHLTKRGKLAYRLHEKFHNDMISDTINGVSEKEEEILISSLERLNIFFKGKMI</sequence>
<dbReference type="EMBL" id="PVXQ01000035">
    <property type="protein sequence ID" value="PRR81149.1"/>
    <property type="molecule type" value="Genomic_DNA"/>
</dbReference>
<evidence type="ECO:0000313" key="5">
    <source>
        <dbReference type="EMBL" id="PRR81149.1"/>
    </source>
</evidence>
<dbReference type="PANTHER" id="PTHR42756:SF1">
    <property type="entry name" value="TRANSCRIPTIONAL REPRESSOR OF EMRAB OPERON"/>
    <property type="match status" value="1"/>
</dbReference>
<dbReference type="InterPro" id="IPR036388">
    <property type="entry name" value="WH-like_DNA-bd_sf"/>
</dbReference>
<evidence type="ECO:0000256" key="3">
    <source>
        <dbReference type="ARBA" id="ARBA00023163"/>
    </source>
</evidence>
<dbReference type="SUPFAM" id="SSF46785">
    <property type="entry name" value="Winged helix' DNA-binding domain"/>
    <property type="match status" value="1"/>
</dbReference>
<gene>
    <name evidence="5" type="primary">ohrR_2</name>
    <name evidence="5" type="ORF">CLVI_27410</name>
</gene>
<feature type="domain" description="HTH marR-type" evidence="4">
    <location>
        <begin position="1"/>
        <end position="140"/>
    </location>
</feature>